<dbReference type="InterPro" id="IPR056822">
    <property type="entry name" value="TEN_NHL"/>
</dbReference>
<dbReference type="Pfam" id="PF01436">
    <property type="entry name" value="NHL"/>
    <property type="match status" value="1"/>
</dbReference>
<dbReference type="PANTHER" id="PTHR46388:SF2">
    <property type="entry name" value="NHL REPEAT-CONTAINING PROTEIN 2"/>
    <property type="match status" value="1"/>
</dbReference>
<dbReference type="EMBL" id="JACWZY010000018">
    <property type="protein sequence ID" value="MBD2702922.1"/>
    <property type="molecule type" value="Genomic_DNA"/>
</dbReference>
<feature type="domain" description="Teneurin NHL" evidence="3">
    <location>
        <begin position="476"/>
        <end position="526"/>
    </location>
</feature>
<dbReference type="Pfam" id="PF25021">
    <property type="entry name" value="TEN_NHL"/>
    <property type="match status" value="4"/>
</dbReference>
<accession>A0A926XY62</accession>
<dbReference type="PROSITE" id="PS51125">
    <property type="entry name" value="NHL"/>
    <property type="match status" value="1"/>
</dbReference>
<evidence type="ECO:0000259" key="3">
    <source>
        <dbReference type="Pfam" id="PF25021"/>
    </source>
</evidence>
<dbReference type="InterPro" id="IPR000033">
    <property type="entry name" value="LDLR_classB_rpt"/>
</dbReference>
<organism evidence="4 5">
    <name type="scientific">Spirosoma profusum</name>
    <dbReference type="NCBI Taxonomy" id="2771354"/>
    <lineage>
        <taxon>Bacteria</taxon>
        <taxon>Pseudomonadati</taxon>
        <taxon>Bacteroidota</taxon>
        <taxon>Cytophagia</taxon>
        <taxon>Cytophagales</taxon>
        <taxon>Cytophagaceae</taxon>
        <taxon>Spirosoma</taxon>
    </lineage>
</organism>
<dbReference type="SUPFAM" id="SSF101898">
    <property type="entry name" value="NHL repeat"/>
    <property type="match status" value="2"/>
</dbReference>
<dbReference type="Proteomes" id="UP000598820">
    <property type="component" value="Unassembled WGS sequence"/>
</dbReference>
<evidence type="ECO:0000313" key="4">
    <source>
        <dbReference type="EMBL" id="MBD2702922.1"/>
    </source>
</evidence>
<sequence length="761" mass="79530">MDMDDNRVRKVNTNGIISTVAGNGSSGASTENVLAVNTTFNHAKGIAVDAIGRIYIADTGNNRIRRIETNGTIITVAGNGNQGYSGDGVLATNASLAQPTDIALDNAGNLYIVDYSTHRIRKVGVDGIITTVAGNGGSGYNGDVISATSAYLYFPNAITIDNAGNLYIADSYNNRVRKVDVNGIITTVAGTGGLYSGDDGGIAIYTPILQAMDVAVDGAGNLYIAQSDARVRKVDSNGIITTIAGNGTNGFNGDIGPSISLLIGTNSGVDVDASGNVYISDKENGRIRRITSNGIMTTVAGGFSGDGGLATNAFFRKRFVVNRPANVTVDTKGNVYVVDQFNDRIRKITLDGIITSIAGNGGKGYTGDGGPAIAAQLQHPRDIAIDSVGNLYFADQYNRRLRRIDLNGIITTTAGSGATDFIGPEAYISTSGYYGATTMALTKDGTAFVTSNNCILKITTSGIITRVAGTTDLTGESTGDGGPALNARLASPTSVSLDKDGNLYIAEAYRVRKVDTNGIITTVAGNGTFNYGGEYILATNSALVFPFKVDFAADGTMYISESYHNRIRRVDRNGIISTVAETGTLVAPAGFTFDVAGNLYIAEPGNRRIKKVTYPIRPTLAINRTANCSPTSLTITAQPSGEGFSYQFSPGATQIGTSNQAVVTTSGVYSVTVATSIFGSPAGSISLPVLTEHMFTVKAGNWNDPTVWSCGSVPNSTRNVQLLHVVNLPASYQAEAQRIKYETGSKLNIAPGAKLQLSTAP</sequence>
<feature type="repeat" description="NHL" evidence="2">
    <location>
        <begin position="152"/>
        <end position="182"/>
    </location>
</feature>
<protein>
    <recommendedName>
        <fullName evidence="3">Teneurin NHL domain-containing protein</fullName>
    </recommendedName>
</protein>
<proteinExistence type="predicted"/>
<dbReference type="Gene3D" id="2.40.10.500">
    <property type="match status" value="1"/>
</dbReference>
<feature type="domain" description="Teneurin NHL" evidence="3">
    <location>
        <begin position="366"/>
        <end position="469"/>
    </location>
</feature>
<keyword evidence="1" id="KW-0677">Repeat</keyword>
<evidence type="ECO:0000256" key="1">
    <source>
        <dbReference type="ARBA" id="ARBA00022737"/>
    </source>
</evidence>
<dbReference type="AlphaFoldDB" id="A0A926XY62"/>
<feature type="domain" description="Teneurin NHL" evidence="3">
    <location>
        <begin position="82"/>
        <end position="135"/>
    </location>
</feature>
<reference evidence="4" key="1">
    <citation type="submission" date="2020-09" db="EMBL/GenBank/DDBJ databases">
        <authorList>
            <person name="Kim M.K."/>
        </authorList>
    </citation>
    <scope>NUCLEOTIDE SEQUENCE</scope>
    <source>
        <strain evidence="4">BT702</strain>
    </source>
</reference>
<dbReference type="InterPro" id="IPR011042">
    <property type="entry name" value="6-blade_b-propeller_TolB-like"/>
</dbReference>
<gene>
    <name evidence="4" type="ORF">IC229_19910</name>
</gene>
<dbReference type="CDD" id="cd14953">
    <property type="entry name" value="NHL_like_1"/>
    <property type="match status" value="1"/>
</dbReference>
<dbReference type="InterPro" id="IPR001258">
    <property type="entry name" value="NHL_repeat"/>
</dbReference>
<dbReference type="SUPFAM" id="SSF63829">
    <property type="entry name" value="Calcium-dependent phosphotriesterase"/>
    <property type="match status" value="1"/>
</dbReference>
<comment type="caution">
    <text evidence="4">The sequence shown here is derived from an EMBL/GenBank/DDBJ whole genome shotgun (WGS) entry which is preliminary data.</text>
</comment>
<name>A0A926XY62_9BACT</name>
<feature type="domain" description="Teneurin NHL" evidence="3">
    <location>
        <begin position="141"/>
        <end position="196"/>
    </location>
</feature>
<dbReference type="PANTHER" id="PTHR46388">
    <property type="entry name" value="NHL REPEAT-CONTAINING PROTEIN 2"/>
    <property type="match status" value="1"/>
</dbReference>
<evidence type="ECO:0000313" key="5">
    <source>
        <dbReference type="Proteomes" id="UP000598820"/>
    </source>
</evidence>
<dbReference type="SMART" id="SM00135">
    <property type="entry name" value="LY"/>
    <property type="match status" value="6"/>
</dbReference>
<evidence type="ECO:0000256" key="2">
    <source>
        <dbReference type="PROSITE-ProRule" id="PRU00504"/>
    </source>
</evidence>
<dbReference type="Gene3D" id="2.120.10.30">
    <property type="entry name" value="TolB, C-terminal domain"/>
    <property type="match status" value="5"/>
</dbReference>
<keyword evidence="5" id="KW-1185">Reference proteome</keyword>